<reference evidence="2" key="2">
    <citation type="submission" date="2020-11" db="EMBL/GenBank/DDBJ databases">
        <authorList>
            <person name="McCartney M.A."/>
            <person name="Auch B."/>
            <person name="Kono T."/>
            <person name="Mallez S."/>
            <person name="Becker A."/>
            <person name="Gohl D.M."/>
            <person name="Silverstein K.A.T."/>
            <person name="Koren S."/>
            <person name="Bechman K.B."/>
            <person name="Herman A."/>
            <person name="Abrahante J.E."/>
            <person name="Garbe J."/>
        </authorList>
    </citation>
    <scope>NUCLEOTIDE SEQUENCE</scope>
    <source>
        <strain evidence="2">Duluth1</strain>
        <tissue evidence="2">Whole animal</tissue>
    </source>
</reference>
<protein>
    <submittedName>
        <fullName evidence="2">Uncharacterized protein</fullName>
    </submittedName>
</protein>
<evidence type="ECO:0000313" key="3">
    <source>
        <dbReference type="Proteomes" id="UP000828390"/>
    </source>
</evidence>
<reference evidence="2" key="1">
    <citation type="journal article" date="2019" name="bioRxiv">
        <title>The Genome of the Zebra Mussel, Dreissena polymorpha: A Resource for Invasive Species Research.</title>
        <authorList>
            <person name="McCartney M.A."/>
            <person name="Auch B."/>
            <person name="Kono T."/>
            <person name="Mallez S."/>
            <person name="Zhang Y."/>
            <person name="Obille A."/>
            <person name="Becker A."/>
            <person name="Abrahante J.E."/>
            <person name="Garbe J."/>
            <person name="Badalamenti J.P."/>
            <person name="Herman A."/>
            <person name="Mangelson H."/>
            <person name="Liachko I."/>
            <person name="Sullivan S."/>
            <person name="Sone E.D."/>
            <person name="Koren S."/>
            <person name="Silverstein K.A.T."/>
            <person name="Beckman K.B."/>
            <person name="Gohl D.M."/>
        </authorList>
    </citation>
    <scope>NUCLEOTIDE SEQUENCE</scope>
    <source>
        <strain evidence="2">Duluth1</strain>
        <tissue evidence="2">Whole animal</tissue>
    </source>
</reference>
<feature type="compositionally biased region" description="Basic residues" evidence="1">
    <location>
        <begin position="19"/>
        <end position="39"/>
    </location>
</feature>
<gene>
    <name evidence="2" type="ORF">DPMN_177667</name>
</gene>
<dbReference type="EMBL" id="JAIWYP010000009">
    <property type="protein sequence ID" value="KAH3776247.1"/>
    <property type="molecule type" value="Genomic_DNA"/>
</dbReference>
<sequence length="93" mass="10994">MSIYHLSLIQCVNGRRSIRNRQKARRRRRNARRKGRRYQSLHQPLFLGQNQMQHAQQRHLQNVDAQKTAPLMVTLLISMIFSAQPMGYHVVTT</sequence>
<organism evidence="2 3">
    <name type="scientific">Dreissena polymorpha</name>
    <name type="common">Zebra mussel</name>
    <name type="synonym">Mytilus polymorpha</name>
    <dbReference type="NCBI Taxonomy" id="45954"/>
    <lineage>
        <taxon>Eukaryota</taxon>
        <taxon>Metazoa</taxon>
        <taxon>Spiralia</taxon>
        <taxon>Lophotrochozoa</taxon>
        <taxon>Mollusca</taxon>
        <taxon>Bivalvia</taxon>
        <taxon>Autobranchia</taxon>
        <taxon>Heteroconchia</taxon>
        <taxon>Euheterodonta</taxon>
        <taxon>Imparidentia</taxon>
        <taxon>Neoheterodontei</taxon>
        <taxon>Myida</taxon>
        <taxon>Dreissenoidea</taxon>
        <taxon>Dreissenidae</taxon>
        <taxon>Dreissena</taxon>
    </lineage>
</organism>
<accession>A0A9D4E9F3</accession>
<dbReference type="AlphaFoldDB" id="A0A9D4E9F3"/>
<feature type="region of interest" description="Disordered" evidence="1">
    <location>
        <begin position="19"/>
        <end position="42"/>
    </location>
</feature>
<evidence type="ECO:0000313" key="2">
    <source>
        <dbReference type="EMBL" id="KAH3776247.1"/>
    </source>
</evidence>
<dbReference type="Proteomes" id="UP000828390">
    <property type="component" value="Unassembled WGS sequence"/>
</dbReference>
<evidence type="ECO:0000256" key="1">
    <source>
        <dbReference type="SAM" id="MobiDB-lite"/>
    </source>
</evidence>
<keyword evidence="3" id="KW-1185">Reference proteome</keyword>
<name>A0A9D4E9F3_DREPO</name>
<proteinExistence type="predicted"/>
<comment type="caution">
    <text evidence="2">The sequence shown here is derived from an EMBL/GenBank/DDBJ whole genome shotgun (WGS) entry which is preliminary data.</text>
</comment>